<evidence type="ECO:0000313" key="2">
    <source>
        <dbReference type="EMBL" id="KAF6032836.1"/>
    </source>
</evidence>
<name>A0A7J7K5H4_BUGNE</name>
<evidence type="ECO:0000313" key="3">
    <source>
        <dbReference type="Proteomes" id="UP000593567"/>
    </source>
</evidence>
<gene>
    <name evidence="2" type="ORF">EB796_008881</name>
</gene>
<feature type="transmembrane region" description="Helical" evidence="1">
    <location>
        <begin position="67"/>
        <end position="88"/>
    </location>
</feature>
<dbReference type="AlphaFoldDB" id="A0A7J7K5H4"/>
<dbReference type="Proteomes" id="UP000593567">
    <property type="component" value="Unassembled WGS sequence"/>
</dbReference>
<accession>A0A7J7K5H4</accession>
<keyword evidence="3" id="KW-1185">Reference proteome</keyword>
<keyword evidence="1" id="KW-0812">Transmembrane</keyword>
<keyword evidence="1" id="KW-1133">Transmembrane helix</keyword>
<organism evidence="2 3">
    <name type="scientific">Bugula neritina</name>
    <name type="common">Brown bryozoan</name>
    <name type="synonym">Sertularia neritina</name>
    <dbReference type="NCBI Taxonomy" id="10212"/>
    <lineage>
        <taxon>Eukaryota</taxon>
        <taxon>Metazoa</taxon>
        <taxon>Spiralia</taxon>
        <taxon>Lophotrochozoa</taxon>
        <taxon>Bryozoa</taxon>
        <taxon>Gymnolaemata</taxon>
        <taxon>Cheilostomatida</taxon>
        <taxon>Flustrina</taxon>
        <taxon>Buguloidea</taxon>
        <taxon>Bugulidae</taxon>
        <taxon>Bugula</taxon>
    </lineage>
</organism>
<protein>
    <submittedName>
        <fullName evidence="2">Uncharacterized protein</fullName>
    </submittedName>
</protein>
<reference evidence="2" key="1">
    <citation type="submission" date="2020-06" db="EMBL/GenBank/DDBJ databases">
        <title>Draft genome of Bugula neritina, a colonial animal packing powerful symbionts and potential medicines.</title>
        <authorList>
            <person name="Rayko M."/>
        </authorList>
    </citation>
    <scope>NUCLEOTIDE SEQUENCE [LARGE SCALE GENOMIC DNA]</scope>
    <source>
        <strain evidence="2">Kwan_BN1</strain>
    </source>
</reference>
<comment type="caution">
    <text evidence="2">The sequence shown here is derived from an EMBL/GenBank/DDBJ whole genome shotgun (WGS) entry which is preliminary data.</text>
</comment>
<sequence length="97" mass="11071">MHSNMAISSTFQPPANVSRKTRTYIPPLVHIVSPATKKAAQSMATHRIFFVARDPRNEKTTNPAKKLVIQFPKATIIVSLYTLLWNLLYEERLIRPP</sequence>
<dbReference type="EMBL" id="VXIV02001473">
    <property type="protein sequence ID" value="KAF6032836.1"/>
    <property type="molecule type" value="Genomic_DNA"/>
</dbReference>
<proteinExistence type="predicted"/>
<evidence type="ECO:0000256" key="1">
    <source>
        <dbReference type="SAM" id="Phobius"/>
    </source>
</evidence>
<keyword evidence="1" id="KW-0472">Membrane</keyword>